<dbReference type="RefSeq" id="WP_147152448.1">
    <property type="nucleotide sequence ID" value="NZ_BKAJ01000088.1"/>
</dbReference>
<proteinExistence type="predicted"/>
<evidence type="ECO:0000313" key="1">
    <source>
        <dbReference type="EMBL" id="GEP57811.1"/>
    </source>
</evidence>
<dbReference type="PANTHER" id="PTHR40267">
    <property type="entry name" value="BLR3294 PROTEIN"/>
    <property type="match status" value="1"/>
</dbReference>
<dbReference type="EMBL" id="BKAJ01000088">
    <property type="protein sequence ID" value="GEP57811.1"/>
    <property type="molecule type" value="Genomic_DNA"/>
</dbReference>
<dbReference type="InterPro" id="IPR053714">
    <property type="entry name" value="Iso_Racemase_Enz_sf"/>
</dbReference>
<protein>
    <submittedName>
        <fullName evidence="1">Maleate cis-trans isomerase</fullName>
    </submittedName>
</protein>
<name>A0A512NFS9_9HYPH</name>
<accession>A0A512NFS9</accession>
<dbReference type="Gene3D" id="3.40.50.12500">
    <property type="match status" value="1"/>
</dbReference>
<dbReference type="InterPro" id="IPR026286">
    <property type="entry name" value="MaiA/AMDase"/>
</dbReference>
<evidence type="ECO:0000313" key="2">
    <source>
        <dbReference type="Proteomes" id="UP000321058"/>
    </source>
</evidence>
<dbReference type="GO" id="GO:0016853">
    <property type="term" value="F:isomerase activity"/>
    <property type="evidence" value="ECO:0007669"/>
    <property type="project" value="UniProtKB-KW"/>
</dbReference>
<keyword evidence="2" id="KW-1185">Reference proteome</keyword>
<dbReference type="PANTHER" id="PTHR40267:SF1">
    <property type="entry name" value="BLR3294 PROTEIN"/>
    <property type="match status" value="1"/>
</dbReference>
<reference evidence="1 2" key="1">
    <citation type="submission" date="2019-07" db="EMBL/GenBank/DDBJ databases">
        <title>Whole genome shotgun sequence of Reyranella soli NBRC 108950.</title>
        <authorList>
            <person name="Hosoyama A."/>
            <person name="Uohara A."/>
            <person name="Ohji S."/>
            <person name="Ichikawa N."/>
        </authorList>
    </citation>
    <scope>NUCLEOTIDE SEQUENCE [LARGE SCALE GENOMIC DNA]</scope>
    <source>
        <strain evidence="1 2">NBRC 108950</strain>
    </source>
</reference>
<dbReference type="Proteomes" id="UP000321058">
    <property type="component" value="Unassembled WGS sequence"/>
</dbReference>
<comment type="caution">
    <text evidence="1">The sequence shown here is derived from an EMBL/GenBank/DDBJ whole genome shotgun (WGS) entry which is preliminary data.</text>
</comment>
<dbReference type="Pfam" id="PF17645">
    <property type="entry name" value="Amdase"/>
    <property type="match status" value="1"/>
</dbReference>
<dbReference type="AlphaFoldDB" id="A0A512NFS9"/>
<gene>
    <name evidence="1" type="ORF">RSO01_49770</name>
</gene>
<organism evidence="1 2">
    <name type="scientific">Reyranella soli</name>
    <dbReference type="NCBI Taxonomy" id="1230389"/>
    <lineage>
        <taxon>Bacteria</taxon>
        <taxon>Pseudomonadati</taxon>
        <taxon>Pseudomonadota</taxon>
        <taxon>Alphaproteobacteria</taxon>
        <taxon>Hyphomicrobiales</taxon>
        <taxon>Reyranellaceae</taxon>
        <taxon>Reyranella</taxon>
    </lineage>
</organism>
<keyword evidence="1" id="KW-0413">Isomerase</keyword>
<sequence>MDPIRRIGVLLPPTNAACEAEFPHYLPDGCAVHFNRLSRPGTAISAESLLGMINSVERTAHGLAELQPEVMLYACTTGTFLAGHALHADMGERIRRATGIPGITTATAALEALYTLGARRVFMVTPYPAHINDQEVEFFAYHGITVPRCDSFFHDDSLQNVRRSSAETADLVLRNKGRLEGADAVFISCTNLKSMDQLTRLEEELGLPVISSNAATLWLALCWMGAPTAQLPRGCLQDLTPDWTICFAPQRG</sequence>
<dbReference type="PIRSF" id="PIRSF015736">
    <property type="entry name" value="MI"/>
    <property type="match status" value="1"/>
</dbReference>
<dbReference type="OrthoDB" id="9816064at2"/>